<gene>
    <name evidence="1" type="ORF">THITH_01210</name>
</gene>
<sequence>MFRWFHDRSVRMLERARARVAGPALIVHPGVAVHDNEALALLEHPTG</sequence>
<evidence type="ECO:0000313" key="1">
    <source>
        <dbReference type="EMBL" id="AHE99830.1"/>
    </source>
</evidence>
<protein>
    <submittedName>
        <fullName evidence="1">Uncharacterized protein</fullName>
    </submittedName>
</protein>
<keyword evidence="2" id="KW-1185">Reference proteome</keyword>
<dbReference type="RefSeq" id="WP_156925470.1">
    <property type="nucleotide sequence ID" value="NZ_CP007029.1"/>
</dbReference>
<dbReference type="KEGG" id="tti:THITH_01210"/>
<dbReference type="AlphaFoldDB" id="W0DSJ7"/>
<accession>W0DSJ7</accession>
<dbReference type="Proteomes" id="UP000005289">
    <property type="component" value="Chromosome"/>
</dbReference>
<evidence type="ECO:0000313" key="2">
    <source>
        <dbReference type="Proteomes" id="UP000005289"/>
    </source>
</evidence>
<dbReference type="STRING" id="713585.THITH_01210"/>
<name>W0DSJ7_9GAMM</name>
<dbReference type="EMBL" id="CP007029">
    <property type="protein sequence ID" value="AHE99830.1"/>
    <property type="molecule type" value="Genomic_DNA"/>
</dbReference>
<dbReference type="HOGENOM" id="CLU_3174312_0_0_6"/>
<organism evidence="1 2">
    <name type="scientific">Thioalkalivibrio paradoxus ARh 1</name>
    <dbReference type="NCBI Taxonomy" id="713585"/>
    <lineage>
        <taxon>Bacteria</taxon>
        <taxon>Pseudomonadati</taxon>
        <taxon>Pseudomonadota</taxon>
        <taxon>Gammaproteobacteria</taxon>
        <taxon>Chromatiales</taxon>
        <taxon>Ectothiorhodospiraceae</taxon>
        <taxon>Thioalkalivibrio</taxon>
    </lineage>
</organism>
<reference evidence="1 2" key="1">
    <citation type="submission" date="2013-12" db="EMBL/GenBank/DDBJ databases">
        <authorList>
            <consortium name="DOE Joint Genome Institute"/>
            <person name="Muyzer G."/>
            <person name="Huntemann M."/>
            <person name="Han J."/>
            <person name="Chen A."/>
            <person name="Kyrpides N."/>
            <person name="Mavromatis K."/>
            <person name="Markowitz V."/>
            <person name="Palaniappan K."/>
            <person name="Ivanova N."/>
            <person name="Schaumberg A."/>
            <person name="Pati A."/>
            <person name="Liolios K."/>
            <person name="Nordberg H.P."/>
            <person name="Cantor M.N."/>
            <person name="Hua S.X."/>
            <person name="Woyke T."/>
        </authorList>
    </citation>
    <scope>NUCLEOTIDE SEQUENCE [LARGE SCALE GENOMIC DNA]</scope>
    <source>
        <strain evidence="1 2">ARh 1</strain>
    </source>
</reference>
<proteinExistence type="predicted"/>